<comment type="caution">
    <text evidence="2">The sequence shown here is derived from an EMBL/GenBank/DDBJ whole genome shotgun (WGS) entry which is preliminary data.</text>
</comment>
<evidence type="ECO:0000313" key="2">
    <source>
        <dbReference type="EMBL" id="GHI47020.1"/>
    </source>
</evidence>
<accession>A0AA37BYA0</accession>
<feature type="region of interest" description="Disordered" evidence="1">
    <location>
        <begin position="1"/>
        <end position="25"/>
    </location>
</feature>
<evidence type="ECO:0008006" key="4">
    <source>
        <dbReference type="Google" id="ProtNLM"/>
    </source>
</evidence>
<proteinExistence type="predicted"/>
<gene>
    <name evidence="2" type="ORF">ScoT_31940</name>
</gene>
<dbReference type="Gene3D" id="3.90.420.10">
    <property type="entry name" value="Oxidoreductase, molybdopterin-binding domain"/>
    <property type="match status" value="1"/>
</dbReference>
<sequence>MGVRASPYSGTGEAEGGRRAMSGASGTARTGRCVELCGETGEPARLTVAELAGGWPEQRAEVIFDCATSGPRHHTFTGPLLRDVLLGALPGAVPATRKDRAGRLLVVAGADGHRAVLAWAEVDEEFRYAPVLLAVRLDGALLDAPHLVVPADRCGARYVSAVTGVRLVRPGLPVAAGEERLVSGAG</sequence>
<dbReference type="AlphaFoldDB" id="A0AA37BYA0"/>
<dbReference type="SUPFAM" id="SSF56524">
    <property type="entry name" value="Oxidoreductase molybdopterin-binding domain"/>
    <property type="match status" value="1"/>
</dbReference>
<dbReference type="Proteomes" id="UP001051844">
    <property type="component" value="Unassembled WGS sequence"/>
</dbReference>
<reference evidence="2" key="1">
    <citation type="submission" date="2022-09" db="EMBL/GenBank/DDBJ databases">
        <title>Whole genome shotgun sequence of Streptomyces albidoflavus NBRC 12854.</title>
        <authorList>
            <person name="Komaki H."/>
            <person name="Tamura T."/>
        </authorList>
    </citation>
    <scope>NUCLEOTIDE SEQUENCE</scope>
    <source>
        <strain evidence="2">NBRC 12854</strain>
    </source>
</reference>
<dbReference type="InterPro" id="IPR036374">
    <property type="entry name" value="OxRdtase_Mopterin-bd_sf"/>
</dbReference>
<organism evidence="2 3">
    <name type="scientific">Streptomyces albidoflavus</name>
    <dbReference type="NCBI Taxonomy" id="1886"/>
    <lineage>
        <taxon>Bacteria</taxon>
        <taxon>Bacillati</taxon>
        <taxon>Actinomycetota</taxon>
        <taxon>Actinomycetes</taxon>
        <taxon>Kitasatosporales</taxon>
        <taxon>Streptomycetaceae</taxon>
        <taxon>Streptomyces</taxon>
        <taxon>Streptomyces albidoflavus group</taxon>
    </lineage>
</organism>
<dbReference type="EMBL" id="BNDZ01000005">
    <property type="protein sequence ID" value="GHI47020.1"/>
    <property type="molecule type" value="Genomic_DNA"/>
</dbReference>
<protein>
    <recommendedName>
        <fullName evidence="4">Molybdopterin-dependent oxidoreductase</fullName>
    </recommendedName>
</protein>
<name>A0AA37BYA0_9ACTN</name>
<evidence type="ECO:0000256" key="1">
    <source>
        <dbReference type="SAM" id="MobiDB-lite"/>
    </source>
</evidence>
<evidence type="ECO:0000313" key="3">
    <source>
        <dbReference type="Proteomes" id="UP001051844"/>
    </source>
</evidence>